<feature type="transmembrane region" description="Helical" evidence="6">
    <location>
        <begin position="202"/>
        <end position="227"/>
    </location>
</feature>
<keyword evidence="9" id="KW-1185">Reference proteome</keyword>
<dbReference type="RefSeq" id="WP_393970817.1">
    <property type="nucleotide sequence ID" value="NZ_CP133772.1"/>
</dbReference>
<dbReference type="AlphaFoldDB" id="A0AAX4NG93"/>
<feature type="transmembrane region" description="Helical" evidence="6">
    <location>
        <begin position="264"/>
        <end position="286"/>
    </location>
</feature>
<feature type="transmembrane region" description="Helical" evidence="6">
    <location>
        <begin position="292"/>
        <end position="316"/>
    </location>
</feature>
<dbReference type="PROSITE" id="PS50850">
    <property type="entry name" value="MFS"/>
    <property type="match status" value="1"/>
</dbReference>
<dbReference type="InterPro" id="IPR036259">
    <property type="entry name" value="MFS_trans_sf"/>
</dbReference>
<feature type="transmembrane region" description="Helical" evidence="6">
    <location>
        <begin position="103"/>
        <end position="121"/>
    </location>
</feature>
<evidence type="ECO:0000256" key="2">
    <source>
        <dbReference type="ARBA" id="ARBA00022475"/>
    </source>
</evidence>
<dbReference type="KEGG" id="omr:OXIME_001052"/>
<gene>
    <name evidence="8" type="ORF">OXIME_001052</name>
</gene>
<dbReference type="EMBL" id="CP133772">
    <property type="protein sequence ID" value="WYY00480.1"/>
    <property type="molecule type" value="Genomic_DNA"/>
</dbReference>
<comment type="subcellular location">
    <subcellularLocation>
        <location evidence="1">Cell membrane</location>
        <topology evidence="1">Multi-pass membrane protein</topology>
    </subcellularLocation>
</comment>
<feature type="domain" description="Major facilitator superfamily (MFS) profile" evidence="7">
    <location>
        <begin position="12"/>
        <end position="383"/>
    </location>
</feature>
<evidence type="ECO:0000256" key="4">
    <source>
        <dbReference type="ARBA" id="ARBA00022989"/>
    </source>
</evidence>
<feature type="transmembrane region" description="Helical" evidence="6">
    <location>
        <begin position="46"/>
        <end position="66"/>
    </location>
</feature>
<dbReference type="Pfam" id="PF07690">
    <property type="entry name" value="MFS_1"/>
    <property type="match status" value="1"/>
</dbReference>
<keyword evidence="3 6" id="KW-0812">Transmembrane</keyword>
<dbReference type="GO" id="GO:0005886">
    <property type="term" value="C:plasma membrane"/>
    <property type="evidence" value="ECO:0007669"/>
    <property type="project" value="UniProtKB-SubCell"/>
</dbReference>
<feature type="transmembrane region" description="Helical" evidence="6">
    <location>
        <begin position="159"/>
        <end position="181"/>
    </location>
</feature>
<dbReference type="InterPro" id="IPR050189">
    <property type="entry name" value="MFS_Efflux_Transporters"/>
</dbReference>
<keyword evidence="2" id="KW-1003">Cell membrane</keyword>
<evidence type="ECO:0000256" key="3">
    <source>
        <dbReference type="ARBA" id="ARBA00022692"/>
    </source>
</evidence>
<dbReference type="GeneID" id="95967789"/>
<feature type="transmembrane region" description="Helical" evidence="6">
    <location>
        <begin position="78"/>
        <end position="97"/>
    </location>
</feature>
<feature type="transmembrane region" description="Helical" evidence="6">
    <location>
        <begin position="133"/>
        <end position="153"/>
    </location>
</feature>
<feature type="transmembrane region" description="Helical" evidence="6">
    <location>
        <begin position="233"/>
        <end position="252"/>
    </location>
</feature>
<dbReference type="PANTHER" id="PTHR43124:SF3">
    <property type="entry name" value="CHLORAMPHENICOL EFFLUX PUMP RV0191"/>
    <property type="match status" value="1"/>
</dbReference>
<dbReference type="SUPFAM" id="SSF103473">
    <property type="entry name" value="MFS general substrate transporter"/>
    <property type="match status" value="1"/>
</dbReference>
<evidence type="ECO:0000256" key="6">
    <source>
        <dbReference type="SAM" id="Phobius"/>
    </source>
</evidence>
<dbReference type="GO" id="GO:0022857">
    <property type="term" value="F:transmembrane transporter activity"/>
    <property type="evidence" value="ECO:0007669"/>
    <property type="project" value="InterPro"/>
</dbReference>
<dbReference type="Proteomes" id="UP001451606">
    <property type="component" value="Chromosome"/>
</dbReference>
<feature type="transmembrane region" description="Helical" evidence="6">
    <location>
        <begin position="337"/>
        <end position="355"/>
    </location>
</feature>
<sequence>MMKSFDSKQRLLLGSIGFIEFLRILGIFLILPTFTLYGEKFSSSPLLIGAALGAYGIAMALFQTLFGNLSDRFGRKKIIAIGTIPFIVGNLLCWSPSNIIGLIAGRFISGSGAISSTGFAFVQESVPVQKRNLAMAVIGIPIGIASVFGILIGPVISQIFGSSFIFLLSAILGVASLVPLIKVKEEKKPYEIKSRQKATVSTLLMGGIGFTASFLVMVVFFFLPLYISNTIGISRYYTVLLPTLLVGGIIGLSLSRLGDRGKSVMASFITLVLFLSSVFLLFYLPVTTGIRLLFYIGLTLFFAGYALFEIVFITLVTKLSPSGSYGSNIGIYSTLQYIGEFLGGAVGGTLLSLTLTPATTFRTSLLLALLVLISIGLLYSATRQIGKDDRIFTP</sequence>
<evidence type="ECO:0000256" key="1">
    <source>
        <dbReference type="ARBA" id="ARBA00004651"/>
    </source>
</evidence>
<dbReference type="Gene3D" id="1.20.1250.20">
    <property type="entry name" value="MFS general substrate transporter like domains"/>
    <property type="match status" value="1"/>
</dbReference>
<keyword evidence="5 6" id="KW-0472">Membrane</keyword>
<feature type="transmembrane region" description="Helical" evidence="6">
    <location>
        <begin position="361"/>
        <end position="381"/>
    </location>
</feature>
<proteinExistence type="predicted"/>
<evidence type="ECO:0000313" key="8">
    <source>
        <dbReference type="EMBL" id="WYY00480.1"/>
    </source>
</evidence>
<evidence type="ECO:0000259" key="7">
    <source>
        <dbReference type="PROSITE" id="PS50850"/>
    </source>
</evidence>
<dbReference type="InterPro" id="IPR020846">
    <property type="entry name" value="MFS_dom"/>
</dbReference>
<feature type="transmembrane region" description="Helical" evidence="6">
    <location>
        <begin position="12"/>
        <end position="34"/>
    </location>
</feature>
<keyword evidence="4 6" id="KW-1133">Transmembrane helix</keyword>
<organism evidence="8 9">
    <name type="scientific">Oxyplasma meridianum</name>
    <dbReference type="NCBI Taxonomy" id="3073602"/>
    <lineage>
        <taxon>Archaea</taxon>
        <taxon>Methanobacteriati</taxon>
        <taxon>Thermoplasmatota</taxon>
        <taxon>Thermoplasmata</taxon>
        <taxon>Thermoplasmatales</taxon>
        <taxon>Thermoplasmataceae</taxon>
        <taxon>Oxyplasma</taxon>
    </lineage>
</organism>
<accession>A0AAX4NG93</accession>
<evidence type="ECO:0000313" key="9">
    <source>
        <dbReference type="Proteomes" id="UP001451606"/>
    </source>
</evidence>
<dbReference type="PANTHER" id="PTHR43124">
    <property type="entry name" value="PURINE EFFLUX PUMP PBUE"/>
    <property type="match status" value="1"/>
</dbReference>
<name>A0AAX4NG93_9ARCH</name>
<reference evidence="8 9" key="1">
    <citation type="submission" date="2023-09" db="EMBL/GenBank/DDBJ databases">
        <authorList>
            <person name="Golyshina O.V."/>
            <person name="Lunev E.A."/>
            <person name="Bargiela R."/>
            <person name="Gaines M.C."/>
            <person name="Daum B."/>
            <person name="Bale N.J."/>
            <person name="Koenen M."/>
            <person name="Sinninghe Damst J.S."/>
            <person name="Yakimov M."/>
            <person name="Golyshin P.N."/>
        </authorList>
    </citation>
    <scope>NUCLEOTIDE SEQUENCE [LARGE SCALE GENOMIC DNA]</scope>
    <source>
        <strain evidence="8 9">M1</strain>
    </source>
</reference>
<protein>
    <submittedName>
        <fullName evidence="8">MFS transporter</fullName>
    </submittedName>
</protein>
<dbReference type="InterPro" id="IPR011701">
    <property type="entry name" value="MFS"/>
</dbReference>
<evidence type="ECO:0000256" key="5">
    <source>
        <dbReference type="ARBA" id="ARBA00023136"/>
    </source>
</evidence>